<protein>
    <submittedName>
        <fullName evidence="3">Uncharacterized protein</fullName>
    </submittedName>
</protein>
<dbReference type="AlphaFoldDB" id="A0A9K3CNJ5"/>
<accession>A0A9K3CNJ5</accession>
<feature type="transmembrane region" description="Helical" evidence="1">
    <location>
        <begin position="59"/>
        <end position="84"/>
    </location>
</feature>
<evidence type="ECO:0000313" key="4">
    <source>
        <dbReference type="Proteomes" id="UP000265618"/>
    </source>
</evidence>
<keyword evidence="1" id="KW-0812">Transmembrane</keyword>
<feature type="signal peptide" evidence="2">
    <location>
        <begin position="1"/>
        <end position="19"/>
    </location>
</feature>
<keyword evidence="4" id="KW-1185">Reference proteome</keyword>
<evidence type="ECO:0000256" key="1">
    <source>
        <dbReference type="SAM" id="Phobius"/>
    </source>
</evidence>
<dbReference type="EMBL" id="BDIP01000168">
    <property type="protein sequence ID" value="GIQ80431.1"/>
    <property type="molecule type" value="Genomic_DNA"/>
</dbReference>
<name>A0A9K3CNJ5_9EUKA</name>
<keyword evidence="1" id="KW-0472">Membrane</keyword>
<comment type="caution">
    <text evidence="3">The sequence shown here is derived from an EMBL/GenBank/DDBJ whole genome shotgun (WGS) entry which is preliminary data.</text>
</comment>
<evidence type="ECO:0000256" key="2">
    <source>
        <dbReference type="SAM" id="SignalP"/>
    </source>
</evidence>
<feature type="chain" id="PRO_5039896506" evidence="2">
    <location>
        <begin position="20"/>
        <end position="286"/>
    </location>
</feature>
<feature type="transmembrane region" description="Helical" evidence="1">
    <location>
        <begin position="256"/>
        <end position="272"/>
    </location>
</feature>
<dbReference type="OrthoDB" id="10264615at2759"/>
<keyword evidence="1" id="KW-1133">Transmembrane helix</keyword>
<sequence>MCWHSLASVWNIVWCLVLSKHMDISLPDLGLTPYAGDKGDPARNTSDPRRFWLRRMANVLLIVAGTHIVTPLLYWICGMVSGLLPGDYTGYSVPYVVTYYIMQQICFAVNGFDEELAWRGFMKAVWDKYPCDPDMGQSQRDIDTNPVSTDLYILTGWNYAMLHSLNVPIEGDVPGFCMMIFNLCCEGAIWMHLFRLSRDLLQNILLHDTDDLFSIWFGSQTLAGYSIPLIIVGWIVDPSKSFLSGGDFGTGASPLYIGQNLYTLGVITWLYRRREATHLESKRLIV</sequence>
<feature type="transmembrane region" description="Helical" evidence="1">
    <location>
        <begin position="215"/>
        <end position="236"/>
    </location>
</feature>
<organism evidence="3 4">
    <name type="scientific">Kipferlia bialata</name>
    <dbReference type="NCBI Taxonomy" id="797122"/>
    <lineage>
        <taxon>Eukaryota</taxon>
        <taxon>Metamonada</taxon>
        <taxon>Carpediemonas-like organisms</taxon>
        <taxon>Kipferlia</taxon>
    </lineage>
</organism>
<proteinExistence type="predicted"/>
<keyword evidence="2" id="KW-0732">Signal</keyword>
<gene>
    <name evidence="3" type="ORF">KIPB_001230</name>
</gene>
<dbReference type="Proteomes" id="UP000265618">
    <property type="component" value="Unassembled WGS sequence"/>
</dbReference>
<reference evidence="3 4" key="1">
    <citation type="journal article" date="2018" name="PLoS ONE">
        <title>The draft genome of Kipferlia bialata reveals reductive genome evolution in fornicate parasites.</title>
        <authorList>
            <person name="Tanifuji G."/>
            <person name="Takabayashi S."/>
            <person name="Kume K."/>
            <person name="Takagi M."/>
            <person name="Nakayama T."/>
            <person name="Kamikawa R."/>
            <person name="Inagaki Y."/>
            <person name="Hashimoto T."/>
        </authorList>
    </citation>
    <scope>NUCLEOTIDE SEQUENCE [LARGE SCALE GENOMIC DNA]</scope>
    <source>
        <strain evidence="3">NY0173</strain>
    </source>
</reference>
<evidence type="ECO:0000313" key="3">
    <source>
        <dbReference type="EMBL" id="GIQ80431.1"/>
    </source>
</evidence>